<evidence type="ECO:0000313" key="3">
    <source>
        <dbReference type="Proteomes" id="UP001359559"/>
    </source>
</evidence>
<feature type="transmembrane region" description="Helical" evidence="1">
    <location>
        <begin position="86"/>
        <end position="105"/>
    </location>
</feature>
<evidence type="ECO:0000313" key="2">
    <source>
        <dbReference type="EMBL" id="KAK7294017.1"/>
    </source>
</evidence>
<keyword evidence="1" id="KW-0472">Membrane</keyword>
<reference evidence="2 3" key="1">
    <citation type="submission" date="2024-01" db="EMBL/GenBank/DDBJ databases">
        <title>The genomes of 5 underutilized Papilionoideae crops provide insights into root nodulation and disease resistance.</title>
        <authorList>
            <person name="Yuan L."/>
        </authorList>
    </citation>
    <scope>NUCLEOTIDE SEQUENCE [LARGE SCALE GENOMIC DNA]</scope>
    <source>
        <strain evidence="2">LY-2023</strain>
        <tissue evidence="2">Leaf</tissue>
    </source>
</reference>
<sequence length="190" mass="21787">MQNGGAKEIRCASELFLRSAPVSNSRLDSSQLGIPPTSPPPVIVPNLIHLISPFLAFSRYFSLFLYFLLHLSHTLLFLLNPSSPHLSRLHLFYSFTLYHYLFPFIHKNPHHIPLLFSFFPLSIHLLFCLPNSNTLLLHHTCTMKIFNPSECFLRNVVCPSDTIFLKGISLSHLGATHLHQFRMSILSWHN</sequence>
<keyword evidence="1" id="KW-0812">Transmembrane</keyword>
<dbReference type="Proteomes" id="UP001359559">
    <property type="component" value="Unassembled WGS sequence"/>
</dbReference>
<keyword evidence="3" id="KW-1185">Reference proteome</keyword>
<comment type="caution">
    <text evidence="2">The sequence shown here is derived from an EMBL/GenBank/DDBJ whole genome shotgun (WGS) entry which is preliminary data.</text>
</comment>
<proteinExistence type="predicted"/>
<dbReference type="EMBL" id="JAYKXN010000004">
    <property type="protein sequence ID" value="KAK7294017.1"/>
    <property type="molecule type" value="Genomic_DNA"/>
</dbReference>
<gene>
    <name evidence="2" type="ORF">RJT34_16900</name>
</gene>
<feature type="transmembrane region" description="Helical" evidence="1">
    <location>
        <begin position="60"/>
        <end position="79"/>
    </location>
</feature>
<evidence type="ECO:0000256" key="1">
    <source>
        <dbReference type="SAM" id="Phobius"/>
    </source>
</evidence>
<organism evidence="2 3">
    <name type="scientific">Clitoria ternatea</name>
    <name type="common">Butterfly pea</name>
    <dbReference type="NCBI Taxonomy" id="43366"/>
    <lineage>
        <taxon>Eukaryota</taxon>
        <taxon>Viridiplantae</taxon>
        <taxon>Streptophyta</taxon>
        <taxon>Embryophyta</taxon>
        <taxon>Tracheophyta</taxon>
        <taxon>Spermatophyta</taxon>
        <taxon>Magnoliopsida</taxon>
        <taxon>eudicotyledons</taxon>
        <taxon>Gunneridae</taxon>
        <taxon>Pentapetalae</taxon>
        <taxon>rosids</taxon>
        <taxon>fabids</taxon>
        <taxon>Fabales</taxon>
        <taxon>Fabaceae</taxon>
        <taxon>Papilionoideae</taxon>
        <taxon>50 kb inversion clade</taxon>
        <taxon>NPAAA clade</taxon>
        <taxon>indigoferoid/millettioid clade</taxon>
        <taxon>Phaseoleae</taxon>
        <taxon>Clitoria</taxon>
    </lineage>
</organism>
<keyword evidence="1" id="KW-1133">Transmembrane helix</keyword>
<protein>
    <submittedName>
        <fullName evidence="2">Uncharacterized protein</fullName>
    </submittedName>
</protein>
<accession>A0AAN9PE66</accession>
<name>A0AAN9PE66_CLITE</name>
<dbReference type="AlphaFoldDB" id="A0AAN9PE66"/>
<feature type="transmembrane region" description="Helical" evidence="1">
    <location>
        <begin position="111"/>
        <end position="129"/>
    </location>
</feature>